<name>A0A6A6Z504_9PEZI</name>
<dbReference type="AlphaFoldDB" id="A0A6A6Z504"/>
<evidence type="ECO:0000256" key="1">
    <source>
        <dbReference type="ARBA" id="ARBA00004123"/>
    </source>
</evidence>
<keyword evidence="2" id="KW-0479">Metal-binding</keyword>
<dbReference type="InterPro" id="IPR007219">
    <property type="entry name" value="XnlR_reg_dom"/>
</dbReference>
<gene>
    <name evidence="8 10" type="ORF">BDZ99DRAFT_494075</name>
</gene>
<comment type="subcellular location">
    <subcellularLocation>
        <location evidence="1">Nucleus</location>
    </subcellularLocation>
</comment>
<evidence type="ECO:0000256" key="4">
    <source>
        <dbReference type="ARBA" id="ARBA00023163"/>
    </source>
</evidence>
<evidence type="ECO:0000256" key="2">
    <source>
        <dbReference type="ARBA" id="ARBA00022723"/>
    </source>
</evidence>
<reference evidence="10" key="3">
    <citation type="submission" date="2025-04" db="UniProtKB">
        <authorList>
            <consortium name="RefSeq"/>
        </authorList>
    </citation>
    <scope>IDENTIFICATION</scope>
    <source>
        <strain evidence="10">CBS 304.34</strain>
    </source>
</reference>
<keyword evidence="9" id="KW-1185">Reference proteome</keyword>
<dbReference type="PANTHER" id="PTHR47338">
    <property type="entry name" value="ZN(II)2CYS6 TRANSCRIPTION FACTOR (EUROFUNG)-RELATED"/>
    <property type="match status" value="1"/>
</dbReference>
<dbReference type="GO" id="GO:0005634">
    <property type="term" value="C:nucleus"/>
    <property type="evidence" value="ECO:0007669"/>
    <property type="project" value="UniProtKB-SubCell"/>
</dbReference>
<evidence type="ECO:0000256" key="6">
    <source>
        <dbReference type="SAM" id="MobiDB-lite"/>
    </source>
</evidence>
<dbReference type="GeneID" id="54464180"/>
<evidence type="ECO:0000256" key="5">
    <source>
        <dbReference type="ARBA" id="ARBA00023242"/>
    </source>
</evidence>
<dbReference type="GO" id="GO:0000981">
    <property type="term" value="F:DNA-binding transcription factor activity, RNA polymerase II-specific"/>
    <property type="evidence" value="ECO:0007669"/>
    <property type="project" value="InterPro"/>
</dbReference>
<feature type="region of interest" description="Disordered" evidence="6">
    <location>
        <begin position="1"/>
        <end position="96"/>
    </location>
</feature>
<reference evidence="10" key="2">
    <citation type="submission" date="2020-04" db="EMBL/GenBank/DDBJ databases">
        <authorList>
            <consortium name="NCBI Genome Project"/>
        </authorList>
    </citation>
    <scope>NUCLEOTIDE SEQUENCE</scope>
    <source>
        <strain evidence="10">CBS 304.34</strain>
    </source>
</reference>
<keyword evidence="5" id="KW-0539">Nucleus</keyword>
<evidence type="ECO:0000259" key="7">
    <source>
        <dbReference type="SMART" id="SM00906"/>
    </source>
</evidence>
<sequence length="582" mass="65546">MLHTPTIEHISPLSGRTNATWEAPFSSQPPLKAHNTSENTNSVWGSDFQREFSSNAATAEPTPRARSIHALPKEPPSSSRTSSQHSLLMEDQVESNWEQDPYEADPHLTISLLGLYFTHVGSVTYCMFPREQFIAWVVMCREKSQDDRMLLYILLAMGSVFSPDVGQRSVGKRFAEIAAHASRKRFGKFSLQLCQSRLMLALFYFSRGKAAEAWDYSGASLRAISALKLNTEEGVKDFPDDDLDFGFDRPTLEECRRRTFWSGFLMDRYNGFCGGTLCFIQPEDTFLRLPCLETDFGSPFPRESALFDFEFFKEPQPNVPPGAMTHLTLISAIWGDVLLFTSRAINRPDHSYPERYEKFYDITSQRLDGWRNSLPPHLRFTPSNLDDSFVAGSSGTFISLHALYHATQMRMNRYARIATFSPSTLRRNTYRANKSATKFIRIAQALAPATRLDRRPNSPPEYILTTPFSGYALMLAVDIVSAGGAIAGLPALVESIGTGLPAVAELADFWASAKVQHKAISLRLKQLAEIALSEDDSARRGQFWRLSGSLEPSFTKKDDLIYGIEDRVFFDIMDGDMMNEEE</sequence>
<reference evidence="8 10" key="1">
    <citation type="journal article" date="2020" name="Stud. Mycol.">
        <title>101 Dothideomycetes genomes: a test case for predicting lifestyles and emergence of pathogens.</title>
        <authorList>
            <person name="Haridas S."/>
            <person name="Albert R."/>
            <person name="Binder M."/>
            <person name="Bloem J."/>
            <person name="Labutti K."/>
            <person name="Salamov A."/>
            <person name="Andreopoulos B."/>
            <person name="Baker S."/>
            <person name="Barry K."/>
            <person name="Bills G."/>
            <person name="Bluhm B."/>
            <person name="Cannon C."/>
            <person name="Castanera R."/>
            <person name="Culley D."/>
            <person name="Daum C."/>
            <person name="Ezra D."/>
            <person name="Gonzalez J."/>
            <person name="Henrissat B."/>
            <person name="Kuo A."/>
            <person name="Liang C."/>
            <person name="Lipzen A."/>
            <person name="Lutzoni F."/>
            <person name="Magnuson J."/>
            <person name="Mondo S."/>
            <person name="Nolan M."/>
            <person name="Ohm R."/>
            <person name="Pangilinan J."/>
            <person name="Park H.-J."/>
            <person name="Ramirez L."/>
            <person name="Alfaro M."/>
            <person name="Sun H."/>
            <person name="Tritt A."/>
            <person name="Yoshinaga Y."/>
            <person name="Zwiers L.-H."/>
            <person name="Turgeon B."/>
            <person name="Goodwin S."/>
            <person name="Spatafora J."/>
            <person name="Crous P."/>
            <person name="Grigoriev I."/>
        </authorList>
    </citation>
    <scope>NUCLEOTIDE SEQUENCE</scope>
    <source>
        <strain evidence="8 10">CBS 304.34</strain>
    </source>
</reference>
<dbReference type="RefSeq" id="XP_033583176.1">
    <property type="nucleotide sequence ID" value="XM_033723287.1"/>
</dbReference>
<evidence type="ECO:0000313" key="9">
    <source>
        <dbReference type="Proteomes" id="UP000504636"/>
    </source>
</evidence>
<dbReference type="GO" id="GO:0003677">
    <property type="term" value="F:DNA binding"/>
    <property type="evidence" value="ECO:0007669"/>
    <property type="project" value="InterPro"/>
</dbReference>
<evidence type="ECO:0000313" key="8">
    <source>
        <dbReference type="EMBL" id="KAF2816212.1"/>
    </source>
</evidence>
<feature type="compositionally biased region" description="Polar residues" evidence="6">
    <location>
        <begin position="14"/>
        <end position="44"/>
    </location>
</feature>
<keyword evidence="3" id="KW-0805">Transcription regulation</keyword>
<feature type="domain" description="Xylanolytic transcriptional activator regulatory" evidence="7">
    <location>
        <begin position="213"/>
        <end position="296"/>
    </location>
</feature>
<dbReference type="Proteomes" id="UP000504636">
    <property type="component" value="Unplaced"/>
</dbReference>
<keyword evidence="4" id="KW-0804">Transcription</keyword>
<accession>A0A6A6Z504</accession>
<evidence type="ECO:0000313" key="10">
    <source>
        <dbReference type="RefSeq" id="XP_033583176.1"/>
    </source>
</evidence>
<dbReference type="InterPro" id="IPR050815">
    <property type="entry name" value="TF_fung"/>
</dbReference>
<dbReference type="GO" id="GO:0006351">
    <property type="term" value="P:DNA-templated transcription"/>
    <property type="evidence" value="ECO:0007669"/>
    <property type="project" value="InterPro"/>
</dbReference>
<dbReference type="Pfam" id="PF04082">
    <property type="entry name" value="Fungal_trans"/>
    <property type="match status" value="1"/>
</dbReference>
<dbReference type="EMBL" id="MU003693">
    <property type="protein sequence ID" value="KAF2816212.1"/>
    <property type="molecule type" value="Genomic_DNA"/>
</dbReference>
<evidence type="ECO:0000256" key="3">
    <source>
        <dbReference type="ARBA" id="ARBA00023015"/>
    </source>
</evidence>
<feature type="compositionally biased region" description="Low complexity" evidence="6">
    <location>
        <begin position="77"/>
        <end position="86"/>
    </location>
</feature>
<protein>
    <recommendedName>
        <fullName evidence="7">Xylanolytic transcriptional activator regulatory domain-containing protein</fullName>
    </recommendedName>
</protein>
<organism evidence="8">
    <name type="scientific">Mytilinidion resinicola</name>
    <dbReference type="NCBI Taxonomy" id="574789"/>
    <lineage>
        <taxon>Eukaryota</taxon>
        <taxon>Fungi</taxon>
        <taxon>Dikarya</taxon>
        <taxon>Ascomycota</taxon>
        <taxon>Pezizomycotina</taxon>
        <taxon>Dothideomycetes</taxon>
        <taxon>Pleosporomycetidae</taxon>
        <taxon>Mytilinidiales</taxon>
        <taxon>Mytilinidiaceae</taxon>
        <taxon>Mytilinidion</taxon>
    </lineage>
</organism>
<dbReference type="OrthoDB" id="5426798at2759"/>
<dbReference type="CDD" id="cd12148">
    <property type="entry name" value="fungal_TF_MHR"/>
    <property type="match status" value="1"/>
</dbReference>
<dbReference type="GO" id="GO:0008270">
    <property type="term" value="F:zinc ion binding"/>
    <property type="evidence" value="ECO:0007669"/>
    <property type="project" value="InterPro"/>
</dbReference>
<dbReference type="PANTHER" id="PTHR47338:SF11">
    <property type="entry name" value="ZN(II)2CYS6 TRANSCRIPTION FACTOR (EUROFUNG)"/>
    <property type="match status" value="1"/>
</dbReference>
<proteinExistence type="predicted"/>
<dbReference type="SMART" id="SM00906">
    <property type="entry name" value="Fungal_trans"/>
    <property type="match status" value="1"/>
</dbReference>